<sequence length="322" mass="36530">MLSTQQQQQHHHHQQHYRRRCRRHHHHEIHRHRLRNAAPMFVSAGRIGASRSALLGLSRSLGLSSRSRPLSRTPGTACRGSPCVGTSGARGSAYGFCGPCGAAAPGRFYGRSPGHQNDDNDDGEETTGPAKKADNNNKKKRMMFMAIPSPGAWLKHKFLFFLVRTYFDPDFTIEEFTDGAKQAFSCVSSLVAESKFDKLQGLMDEDTLEELRHKCSLMGESQRRQLAVPLEDVMYSATDDVAIYYDNSGRRYVNILMRFWYLTSASLPNNDLAGMKIITFSAEDEDNTQRIATASYEFRREFTEGVDADWTVIRLVHWKMME</sequence>
<protein>
    <submittedName>
        <fullName evidence="3">M-AAA protease-interacting protein 1, mitochondrial</fullName>
    </submittedName>
</protein>
<dbReference type="GO" id="GO:0032979">
    <property type="term" value="P:protein insertion into mitochondrial inner membrane from matrix"/>
    <property type="evidence" value="ECO:0007669"/>
    <property type="project" value="TreeGrafter"/>
</dbReference>
<dbReference type="PANTHER" id="PTHR13333">
    <property type="entry name" value="M-AAA PROTEASE-INTERACTING PROTEIN 1, MITOCHONDRIAL"/>
    <property type="match status" value="1"/>
</dbReference>
<feature type="region of interest" description="Disordered" evidence="1">
    <location>
        <begin position="1"/>
        <end position="29"/>
    </location>
</feature>
<reference evidence="3" key="1">
    <citation type="submission" date="2025-08" db="UniProtKB">
        <authorList>
            <consortium name="RefSeq"/>
        </authorList>
    </citation>
    <scope>IDENTIFICATION</scope>
    <source>
        <tissue evidence="3">Sperm</tissue>
    </source>
</reference>
<dbReference type="GeneID" id="116938426"/>
<proteinExistence type="predicted"/>
<keyword evidence="2" id="KW-1185">Reference proteome</keyword>
<keyword evidence="3" id="KW-0645">Protease</keyword>
<organism evidence="2 3">
    <name type="scientific">Petromyzon marinus</name>
    <name type="common">Sea lamprey</name>
    <dbReference type="NCBI Taxonomy" id="7757"/>
    <lineage>
        <taxon>Eukaryota</taxon>
        <taxon>Metazoa</taxon>
        <taxon>Chordata</taxon>
        <taxon>Craniata</taxon>
        <taxon>Vertebrata</taxon>
        <taxon>Cyclostomata</taxon>
        <taxon>Hyperoartia</taxon>
        <taxon>Petromyzontiformes</taxon>
        <taxon>Petromyzontidae</taxon>
        <taxon>Petromyzon</taxon>
    </lineage>
</organism>
<dbReference type="GO" id="GO:0006508">
    <property type="term" value="P:proteolysis"/>
    <property type="evidence" value="ECO:0007669"/>
    <property type="project" value="UniProtKB-KW"/>
</dbReference>
<evidence type="ECO:0000313" key="3">
    <source>
        <dbReference type="RefSeq" id="XP_032801432.1"/>
    </source>
</evidence>
<dbReference type="GO" id="GO:0008233">
    <property type="term" value="F:peptidase activity"/>
    <property type="evidence" value="ECO:0007669"/>
    <property type="project" value="UniProtKB-KW"/>
</dbReference>
<dbReference type="GO" id="GO:0005743">
    <property type="term" value="C:mitochondrial inner membrane"/>
    <property type="evidence" value="ECO:0007669"/>
    <property type="project" value="TreeGrafter"/>
</dbReference>
<keyword evidence="3" id="KW-0378">Hydrolase</keyword>
<dbReference type="KEGG" id="pmrn:116938426"/>
<evidence type="ECO:0000256" key="1">
    <source>
        <dbReference type="SAM" id="MobiDB-lite"/>
    </source>
</evidence>
<gene>
    <name evidence="3" type="primary">MAIP1</name>
</gene>
<feature type="compositionally biased region" description="Basic residues" evidence="1">
    <location>
        <begin position="9"/>
        <end position="29"/>
    </location>
</feature>
<feature type="region of interest" description="Disordered" evidence="1">
    <location>
        <begin position="63"/>
        <end position="82"/>
    </location>
</feature>
<dbReference type="AlphaFoldDB" id="A0AAJ7SLA4"/>
<feature type="region of interest" description="Disordered" evidence="1">
    <location>
        <begin position="111"/>
        <end position="137"/>
    </location>
</feature>
<dbReference type="GO" id="GO:0043022">
    <property type="term" value="F:ribosome binding"/>
    <property type="evidence" value="ECO:0007669"/>
    <property type="project" value="TreeGrafter"/>
</dbReference>
<dbReference type="Proteomes" id="UP001318040">
    <property type="component" value="Chromosome 4"/>
</dbReference>
<name>A0AAJ7SLA4_PETMA</name>
<accession>A0AAJ7SLA4</accession>
<feature type="compositionally biased region" description="Low complexity" evidence="1">
    <location>
        <begin position="63"/>
        <end position="76"/>
    </location>
</feature>
<dbReference type="PANTHER" id="PTHR13333:SF5">
    <property type="entry name" value="M-AAA PROTEASE-INTERACTING PROTEIN 1, MITOCHONDRIAL"/>
    <property type="match status" value="1"/>
</dbReference>
<dbReference type="RefSeq" id="XP_032801432.1">
    <property type="nucleotide sequence ID" value="XM_032945541.1"/>
</dbReference>
<evidence type="ECO:0000313" key="2">
    <source>
        <dbReference type="Proteomes" id="UP001318040"/>
    </source>
</evidence>
<dbReference type="CTD" id="79568"/>